<reference evidence="1 2" key="1">
    <citation type="journal article" date="2012" name="Eukaryot. Cell">
        <title>Genome sequence of the fungus Glarea lozoyensis: the first genome sequence of a species from the Helotiaceae family.</title>
        <authorList>
            <person name="Youssar L."/>
            <person name="Gruening B.A."/>
            <person name="Erxleben A."/>
            <person name="Guenther S."/>
            <person name="Huettel W."/>
        </authorList>
    </citation>
    <scope>NUCLEOTIDE SEQUENCE [LARGE SCALE GENOMIC DNA]</scope>
    <source>
        <strain evidence="2">ATCC 74030 / MF5533</strain>
    </source>
</reference>
<sequence length="258" mass="28545">MSESLAAAQVSAAARGMDLATAVGKAGGLGLISLVAEASTTAGIQVVKWLARERLNEEAFLQTMRAYQDFAHPNTNGQVILAQLQIGASKLFGLQLVMPGALGSTILRDKELRWVATTEAVMLKYHLPAAVEKTFIDIFLMRAYPNESRQSRLFFAKEQIHAVVQKMTDSIHLHTVNAGLEISPLPEEFEKFVGHRMVAQDFARAVHSIQERSGTDIVVQVKYFAADLLCWIYNHWDGVLAITFWDLESVDDMARPST</sequence>
<name>H0EQ92_GLAL7</name>
<evidence type="ECO:0000313" key="2">
    <source>
        <dbReference type="Proteomes" id="UP000005446"/>
    </source>
</evidence>
<comment type="caution">
    <text evidence="1">The sequence shown here is derived from an EMBL/GenBank/DDBJ whole genome shotgun (WGS) entry which is preliminary data.</text>
</comment>
<dbReference type="OrthoDB" id="3526561at2759"/>
<organism evidence="1 2">
    <name type="scientific">Glarea lozoyensis (strain ATCC 74030 / MF5533)</name>
    <dbReference type="NCBI Taxonomy" id="1104152"/>
    <lineage>
        <taxon>Eukaryota</taxon>
        <taxon>Fungi</taxon>
        <taxon>Dikarya</taxon>
        <taxon>Ascomycota</taxon>
        <taxon>Pezizomycotina</taxon>
        <taxon>Leotiomycetes</taxon>
        <taxon>Helotiales</taxon>
        <taxon>Helotiaceae</taxon>
        <taxon>Glarea</taxon>
    </lineage>
</organism>
<dbReference type="EMBL" id="AGUE01000122">
    <property type="protein sequence ID" value="EHK99274.1"/>
    <property type="molecule type" value="Genomic_DNA"/>
</dbReference>
<dbReference type="Proteomes" id="UP000005446">
    <property type="component" value="Unassembled WGS sequence"/>
</dbReference>
<protein>
    <submittedName>
        <fullName evidence="1">Uncharacterized protein</fullName>
    </submittedName>
</protein>
<accession>H0EQ92</accession>
<dbReference type="HOGENOM" id="CLU_1077890_0_0_1"/>
<proteinExistence type="predicted"/>
<dbReference type="AlphaFoldDB" id="H0EQ92"/>
<dbReference type="InParanoid" id="H0EQ92"/>
<evidence type="ECO:0000313" key="1">
    <source>
        <dbReference type="EMBL" id="EHK99274.1"/>
    </source>
</evidence>
<gene>
    <name evidence="1" type="ORF">M7I_4839</name>
</gene>
<keyword evidence="2" id="KW-1185">Reference proteome</keyword>